<dbReference type="Proteomes" id="UP000704712">
    <property type="component" value="Unassembled WGS sequence"/>
</dbReference>
<name>A0A8S9TP53_PHYIN</name>
<organism evidence="2 3">
    <name type="scientific">Phytophthora infestans</name>
    <name type="common">Potato late blight agent</name>
    <name type="synonym">Botrytis infestans</name>
    <dbReference type="NCBI Taxonomy" id="4787"/>
    <lineage>
        <taxon>Eukaryota</taxon>
        <taxon>Sar</taxon>
        <taxon>Stramenopiles</taxon>
        <taxon>Oomycota</taxon>
        <taxon>Peronosporomycetes</taxon>
        <taxon>Peronosporales</taxon>
        <taxon>Peronosporaceae</taxon>
        <taxon>Phytophthora</taxon>
    </lineage>
</organism>
<accession>A0A8S9TP53</accession>
<proteinExistence type="predicted"/>
<evidence type="ECO:0000256" key="1">
    <source>
        <dbReference type="SAM" id="MobiDB-lite"/>
    </source>
</evidence>
<sequence>MPAPEKSKFASAISSVLLAANEGSDSVGWGHLDKESRSALDGGFSEGDEEVDELADLYTNATHGGSLKGTVNDGTSKQSLQAK</sequence>
<reference evidence="2" key="1">
    <citation type="submission" date="2020-03" db="EMBL/GenBank/DDBJ databases">
        <title>Hybrid Assembly of Korean Phytophthora infestans isolates.</title>
        <authorList>
            <person name="Prokchorchik M."/>
            <person name="Lee Y."/>
            <person name="Seo J."/>
            <person name="Cho J.-H."/>
            <person name="Park Y.-E."/>
            <person name="Jang D.-C."/>
            <person name="Im J.-S."/>
            <person name="Choi J.-G."/>
            <person name="Park H.-J."/>
            <person name="Lee G.-B."/>
            <person name="Lee Y.-G."/>
            <person name="Hong S.-Y."/>
            <person name="Cho K."/>
            <person name="Sohn K.H."/>
        </authorList>
    </citation>
    <scope>NUCLEOTIDE SEQUENCE</scope>
    <source>
        <strain evidence="2">KR_2_A2</strain>
    </source>
</reference>
<dbReference type="AlphaFoldDB" id="A0A8S9TP53"/>
<evidence type="ECO:0000313" key="2">
    <source>
        <dbReference type="EMBL" id="KAF4130685.1"/>
    </source>
</evidence>
<dbReference type="EMBL" id="JAACNO010002811">
    <property type="protein sequence ID" value="KAF4130685.1"/>
    <property type="molecule type" value="Genomic_DNA"/>
</dbReference>
<evidence type="ECO:0000313" key="3">
    <source>
        <dbReference type="Proteomes" id="UP000704712"/>
    </source>
</evidence>
<feature type="region of interest" description="Disordered" evidence="1">
    <location>
        <begin position="62"/>
        <end position="83"/>
    </location>
</feature>
<feature type="compositionally biased region" description="Polar residues" evidence="1">
    <location>
        <begin position="72"/>
        <end position="83"/>
    </location>
</feature>
<protein>
    <submittedName>
        <fullName evidence="2">Uncharacterized protein</fullName>
    </submittedName>
</protein>
<gene>
    <name evidence="2" type="ORF">GN958_ATG20139</name>
</gene>
<comment type="caution">
    <text evidence="2">The sequence shown here is derived from an EMBL/GenBank/DDBJ whole genome shotgun (WGS) entry which is preliminary data.</text>
</comment>